<dbReference type="InterPro" id="IPR016024">
    <property type="entry name" value="ARM-type_fold"/>
</dbReference>
<evidence type="ECO:0000256" key="1">
    <source>
        <dbReference type="SAM" id="MobiDB-lite"/>
    </source>
</evidence>
<feature type="region of interest" description="Disordered" evidence="1">
    <location>
        <begin position="694"/>
        <end position="739"/>
    </location>
</feature>
<evidence type="ECO:0000259" key="2">
    <source>
        <dbReference type="PROSITE" id="PS50011"/>
    </source>
</evidence>
<gene>
    <name evidence="3" type="ORF">TAPDE_004394</name>
</gene>
<dbReference type="GO" id="GO:0005524">
    <property type="term" value="F:ATP binding"/>
    <property type="evidence" value="ECO:0007669"/>
    <property type="project" value="InterPro"/>
</dbReference>
<dbReference type="Gene3D" id="3.30.200.20">
    <property type="entry name" value="Phosphorylase Kinase, domain 1"/>
    <property type="match status" value="1"/>
</dbReference>
<dbReference type="InterPro" id="IPR011009">
    <property type="entry name" value="Kinase-like_dom_sf"/>
</dbReference>
<dbReference type="InterPro" id="IPR000719">
    <property type="entry name" value="Prot_kinase_dom"/>
</dbReference>
<dbReference type="Gene3D" id="1.10.510.10">
    <property type="entry name" value="Transferase(Phosphotransferase) domain 1"/>
    <property type="match status" value="1"/>
</dbReference>
<dbReference type="GO" id="GO:0006409">
    <property type="term" value="P:tRNA export from nucleus"/>
    <property type="evidence" value="ECO:0007669"/>
    <property type="project" value="TreeGrafter"/>
</dbReference>
<comment type="caution">
    <text evidence="3">The sequence shown here is derived from an EMBL/GenBank/DDBJ whole genome shotgun (WGS) entry which is preliminary data.</text>
</comment>
<dbReference type="GO" id="GO:0005737">
    <property type="term" value="C:cytoplasm"/>
    <property type="evidence" value="ECO:0007669"/>
    <property type="project" value="TreeGrafter"/>
</dbReference>
<dbReference type="PANTHER" id="PTHR12984">
    <property type="entry name" value="SCY1-RELATED S/T PROTEIN KINASE-LIKE"/>
    <property type="match status" value="1"/>
</dbReference>
<dbReference type="VEuPathDB" id="FungiDB:TAPDE_004394"/>
<dbReference type="eggNOG" id="KOG1243">
    <property type="taxonomic scope" value="Eukaryota"/>
</dbReference>
<feature type="region of interest" description="Disordered" evidence="1">
    <location>
        <begin position="542"/>
        <end position="564"/>
    </location>
</feature>
<dbReference type="OrthoDB" id="447103at2759"/>
<dbReference type="SUPFAM" id="SSF56112">
    <property type="entry name" value="Protein kinase-like (PK-like)"/>
    <property type="match status" value="1"/>
</dbReference>
<feature type="region of interest" description="Disordered" evidence="1">
    <location>
        <begin position="589"/>
        <end position="646"/>
    </location>
</feature>
<dbReference type="AlphaFoldDB" id="R4XHM7"/>
<feature type="compositionally biased region" description="Acidic residues" evidence="1">
    <location>
        <begin position="726"/>
        <end position="739"/>
    </location>
</feature>
<dbReference type="InterPro" id="IPR051177">
    <property type="entry name" value="CIK-Related_Protein"/>
</dbReference>
<dbReference type="Gene3D" id="1.25.10.10">
    <property type="entry name" value="Leucine-rich Repeat Variant"/>
    <property type="match status" value="1"/>
</dbReference>
<feature type="compositionally biased region" description="Low complexity" evidence="1">
    <location>
        <begin position="612"/>
        <end position="623"/>
    </location>
</feature>
<reference evidence="3 4" key="1">
    <citation type="journal article" date="2013" name="MBio">
        <title>Genome sequencing of the plant pathogen Taphrina deformans, the causal agent of peach leaf curl.</title>
        <authorList>
            <person name="Cisse O.H."/>
            <person name="Almeida J.M.G.C.F."/>
            <person name="Fonseca A."/>
            <person name="Kumar A.A."/>
            <person name="Salojaervi J."/>
            <person name="Overmyer K."/>
            <person name="Hauser P.M."/>
            <person name="Pagni M."/>
        </authorList>
    </citation>
    <scope>NUCLEOTIDE SEQUENCE [LARGE SCALE GENOMIC DNA]</scope>
    <source>
        <strain evidence="4">PYCC 5710 / ATCC 11124 / CBS 356.35 / IMI 108563 / JCM 9778 / NBRC 8474</strain>
    </source>
</reference>
<dbReference type="InterPro" id="IPR011989">
    <property type="entry name" value="ARM-like"/>
</dbReference>
<dbReference type="STRING" id="1097556.R4XHM7"/>
<dbReference type="SUPFAM" id="SSF48371">
    <property type="entry name" value="ARM repeat"/>
    <property type="match status" value="1"/>
</dbReference>
<dbReference type="Proteomes" id="UP000013776">
    <property type="component" value="Unassembled WGS sequence"/>
</dbReference>
<feature type="domain" description="Protein kinase" evidence="2">
    <location>
        <begin position="3"/>
        <end position="301"/>
    </location>
</feature>
<keyword evidence="4" id="KW-1185">Reference proteome</keyword>
<dbReference type="GO" id="GO:0004672">
    <property type="term" value="F:protein kinase activity"/>
    <property type="evidence" value="ECO:0007669"/>
    <property type="project" value="InterPro"/>
</dbReference>
<accession>R4XHM7</accession>
<evidence type="ECO:0000313" key="3">
    <source>
        <dbReference type="EMBL" id="CCG84028.1"/>
    </source>
</evidence>
<proteinExistence type="predicted"/>
<sequence>MNFLKSVLSSSGGFPGYTIQEKIEVPPNSIFSLHNAVVRDTGAPCSVFTFETSKAPSLLPLAKNYVSKLRSLKLPGVVKFQDSLEIDGYIYIATERVAPLAHTLAKSVDQGIICWGLYHIASTIAFLNTEATTLHGNLRPSSVFVNEAGEWKLAGFETLTCMKDEEPFIISYGSIVPDIFAITPSELQNKGFSELRNLNLTTLDSWQFACLVWNCFNGPYSSASSLSGQGKIPNNMFAQYRRLLSPSAQSRLPVSNFLDFGRRPAGFFRTDLIEISESMPSLSLKPKAEVELFLEQNKKTIAALPIGFSKNRVLPELIKSFEFGGGGATALSAILTLAKDLAPADVETMIAPMLLRVWSSKDRAVHLVLLESLKDYLEYLTPKQINDKLFAQLGTSFTDPAPIMRETAIRQIMILTPHLTDRNINGDLLKYLAKTANDQQPGIRTNTTICLGKIAPHLGSNNKRKVLTAAFSRSLKDPFMHARMAALQAVNATSDVYDKDDLAMRIMPGIVTLLIDPERSVRDQARKTLDTLLGRLEKLTSTMPDTINAPGPASTATSNGGETPVSGAIETAGVWAGWAVSTLSRNIDSSSNVPTLATTGGTSSLPVTRVATPTGSGSSSTPSFDAAKQNSKERPSVSSKGSGLKLSSKVNKVDLSSIYAQEVAEDFGTGEDAWGAEDWNEEVSVPKPVNKARALAKPLAKSTSKMVKTVPPRPKSVIQSHKDEAKDDDGGEDWDTDAW</sequence>
<dbReference type="PANTHER" id="PTHR12984:SF3">
    <property type="entry name" value="N-TERMINAL KINASE-LIKE PROTEIN"/>
    <property type="match status" value="1"/>
</dbReference>
<dbReference type="PROSITE" id="PS50011">
    <property type="entry name" value="PROTEIN_KINASE_DOM"/>
    <property type="match status" value="1"/>
</dbReference>
<protein>
    <recommendedName>
        <fullName evidence="2">Protein kinase domain-containing protein</fullName>
    </recommendedName>
</protein>
<feature type="compositionally biased region" description="Polar residues" evidence="1">
    <location>
        <begin position="589"/>
        <end position="606"/>
    </location>
</feature>
<feature type="compositionally biased region" description="Low complexity" evidence="1">
    <location>
        <begin position="636"/>
        <end position="646"/>
    </location>
</feature>
<evidence type="ECO:0000313" key="4">
    <source>
        <dbReference type="Proteomes" id="UP000013776"/>
    </source>
</evidence>
<name>R4XHM7_TAPDE</name>
<dbReference type="EMBL" id="CAHR02000195">
    <property type="protein sequence ID" value="CCG84028.1"/>
    <property type="molecule type" value="Genomic_DNA"/>
</dbReference>
<organism evidence="3 4">
    <name type="scientific">Taphrina deformans (strain PYCC 5710 / ATCC 11124 / CBS 356.35 / IMI 108563 / JCM 9778 / NBRC 8474)</name>
    <name type="common">Peach leaf curl fungus</name>
    <name type="synonym">Lalaria deformans</name>
    <dbReference type="NCBI Taxonomy" id="1097556"/>
    <lineage>
        <taxon>Eukaryota</taxon>
        <taxon>Fungi</taxon>
        <taxon>Dikarya</taxon>
        <taxon>Ascomycota</taxon>
        <taxon>Taphrinomycotina</taxon>
        <taxon>Taphrinomycetes</taxon>
        <taxon>Taphrinales</taxon>
        <taxon>Taphrinaceae</taxon>
        <taxon>Taphrina</taxon>
    </lineage>
</organism>